<dbReference type="RefSeq" id="WP_074266433.1">
    <property type="nucleotide sequence ID" value="NZ_FSRM01000002.1"/>
</dbReference>
<dbReference type="GO" id="GO:0046872">
    <property type="term" value="F:metal ion binding"/>
    <property type="evidence" value="ECO:0007669"/>
    <property type="project" value="UniProtKB-KW"/>
</dbReference>
<dbReference type="EMBL" id="FSRM01000002">
    <property type="protein sequence ID" value="SIO42907.1"/>
    <property type="molecule type" value="Genomic_DNA"/>
</dbReference>
<dbReference type="SUPFAM" id="SSF56529">
    <property type="entry name" value="FAH"/>
    <property type="match status" value="1"/>
</dbReference>
<dbReference type="AlphaFoldDB" id="A0A1N6JFB3"/>
<dbReference type="GO" id="GO:0044281">
    <property type="term" value="P:small molecule metabolic process"/>
    <property type="evidence" value="ECO:0007669"/>
    <property type="project" value="UniProtKB-ARBA"/>
</dbReference>
<name>A0A1N6JFB3_9BURK</name>
<dbReference type="InterPro" id="IPR011234">
    <property type="entry name" value="Fumarylacetoacetase-like_C"/>
</dbReference>
<evidence type="ECO:0000313" key="5">
    <source>
        <dbReference type="Proteomes" id="UP000184693"/>
    </source>
</evidence>
<reference evidence="4 5" key="1">
    <citation type="submission" date="2016-11" db="EMBL/GenBank/DDBJ databases">
        <authorList>
            <person name="Jaros S."/>
            <person name="Januszkiewicz K."/>
            <person name="Wedrychowicz H."/>
        </authorList>
    </citation>
    <scope>NUCLEOTIDE SEQUENCE [LARGE SCALE GENOMIC DNA]</scope>
    <source>
        <strain evidence="4 5">GAS86</strain>
    </source>
</reference>
<comment type="similarity">
    <text evidence="1">Belongs to the FAH family.</text>
</comment>
<dbReference type="Gene3D" id="3.90.850.10">
    <property type="entry name" value="Fumarylacetoacetase-like, C-terminal domain"/>
    <property type="match status" value="1"/>
</dbReference>
<evidence type="ECO:0000313" key="4">
    <source>
        <dbReference type="EMBL" id="SIO42907.1"/>
    </source>
</evidence>
<accession>A0A1N6JFB3</accession>
<evidence type="ECO:0000256" key="2">
    <source>
        <dbReference type="ARBA" id="ARBA00022723"/>
    </source>
</evidence>
<dbReference type="Pfam" id="PF01557">
    <property type="entry name" value="FAA_hydrolase"/>
    <property type="match status" value="1"/>
</dbReference>
<keyword evidence="4" id="KW-0378">Hydrolase</keyword>
<dbReference type="Proteomes" id="UP000184693">
    <property type="component" value="Unassembled WGS sequence"/>
</dbReference>
<dbReference type="OrthoDB" id="9779415at2"/>
<evidence type="ECO:0000256" key="1">
    <source>
        <dbReference type="ARBA" id="ARBA00010211"/>
    </source>
</evidence>
<evidence type="ECO:0000259" key="3">
    <source>
        <dbReference type="Pfam" id="PF01557"/>
    </source>
</evidence>
<dbReference type="PANTHER" id="PTHR42796:SF7">
    <property type="entry name" value="2-DEHYDRO-3-DEOXY-D-ARABINONATE DEHYDRATASE"/>
    <property type="match status" value="1"/>
</dbReference>
<sequence length="389" mass="41189">MRIEPASLLPNDLDQALLVGRVWRPAPVNGPSVVVVRGGQVFDITSTVPTTADLFDRADAVQIARTAPGEALGSVRALLEASLASAGQAGIRLLAPCDVQAIKACGVTFAVSLLERVIEEQAGGDAGKADEVRRTITELIGTDLAKIKPGSDAAMKLKAELERRGAWSQYMEVGIGPDAEVFSKSQPMSAVGLGADVGLYPTSVWNNPEPEIVLAVNSSAQIVGATLGNDVNLRDIEGRSALLLGKAKDNNGSCAIGPFVRLFDERFTLDTVRAASLSLRIEGTDDFVLEGVSHMKEISRDPADLVAQTSGKHHQYPDGFMLFLGTMFSPIKDRDAPGAGFTHHLGDVVTIATPSLGALVNTVQLSTEIPPWTFGVRALYQSLAKRGLL</sequence>
<dbReference type="InterPro" id="IPR036663">
    <property type="entry name" value="Fumarylacetoacetase_C_sf"/>
</dbReference>
<protein>
    <submittedName>
        <fullName evidence="4">Fumarylacetoacetate (FAA) hydrolase family protein</fullName>
    </submittedName>
</protein>
<dbReference type="PANTHER" id="PTHR42796">
    <property type="entry name" value="FUMARYLACETOACETATE HYDROLASE DOMAIN-CONTAINING PROTEIN 2A-RELATED"/>
    <property type="match status" value="1"/>
</dbReference>
<dbReference type="GO" id="GO:0016787">
    <property type="term" value="F:hydrolase activity"/>
    <property type="evidence" value="ECO:0007669"/>
    <property type="project" value="UniProtKB-KW"/>
</dbReference>
<gene>
    <name evidence="4" type="ORF">SAMN05444168_4325</name>
</gene>
<organism evidence="4 5">
    <name type="scientific">Paraburkholderia phenazinium</name>
    <dbReference type="NCBI Taxonomy" id="60549"/>
    <lineage>
        <taxon>Bacteria</taxon>
        <taxon>Pseudomonadati</taxon>
        <taxon>Pseudomonadota</taxon>
        <taxon>Betaproteobacteria</taxon>
        <taxon>Burkholderiales</taxon>
        <taxon>Burkholderiaceae</taxon>
        <taxon>Paraburkholderia</taxon>
    </lineage>
</organism>
<feature type="domain" description="Fumarylacetoacetase-like C-terminal" evidence="3">
    <location>
        <begin position="220"/>
        <end position="364"/>
    </location>
</feature>
<dbReference type="InterPro" id="IPR051121">
    <property type="entry name" value="FAH"/>
</dbReference>
<keyword evidence="2" id="KW-0479">Metal-binding</keyword>
<proteinExistence type="inferred from homology"/>